<name>A0AA40EV37_9PEZI</name>
<feature type="region of interest" description="Disordered" evidence="1">
    <location>
        <begin position="557"/>
        <end position="592"/>
    </location>
</feature>
<evidence type="ECO:0000313" key="2">
    <source>
        <dbReference type="EMBL" id="KAK0746082.1"/>
    </source>
</evidence>
<dbReference type="AlphaFoldDB" id="A0AA40EV37"/>
<evidence type="ECO:0000313" key="3">
    <source>
        <dbReference type="Proteomes" id="UP001172155"/>
    </source>
</evidence>
<proteinExistence type="predicted"/>
<comment type="caution">
    <text evidence="2">The sequence shown here is derived from an EMBL/GenBank/DDBJ whole genome shotgun (WGS) entry which is preliminary data.</text>
</comment>
<evidence type="ECO:0000256" key="1">
    <source>
        <dbReference type="SAM" id="MobiDB-lite"/>
    </source>
</evidence>
<reference evidence="2" key="1">
    <citation type="submission" date="2023-06" db="EMBL/GenBank/DDBJ databases">
        <title>Genome-scale phylogeny and comparative genomics of the fungal order Sordariales.</title>
        <authorList>
            <consortium name="Lawrence Berkeley National Laboratory"/>
            <person name="Hensen N."/>
            <person name="Bonometti L."/>
            <person name="Westerberg I."/>
            <person name="Brannstrom I.O."/>
            <person name="Guillou S."/>
            <person name="Cros-Aarteil S."/>
            <person name="Calhoun S."/>
            <person name="Haridas S."/>
            <person name="Kuo A."/>
            <person name="Mondo S."/>
            <person name="Pangilinan J."/>
            <person name="Riley R."/>
            <person name="LaButti K."/>
            <person name="Andreopoulos B."/>
            <person name="Lipzen A."/>
            <person name="Chen C."/>
            <person name="Yanf M."/>
            <person name="Daum C."/>
            <person name="Ng V."/>
            <person name="Clum A."/>
            <person name="Steindorff A."/>
            <person name="Ohm R."/>
            <person name="Martin F."/>
            <person name="Silar P."/>
            <person name="Natvig D."/>
            <person name="Lalanne C."/>
            <person name="Gautier V."/>
            <person name="Ament-velasquez S.L."/>
            <person name="Kruys A."/>
            <person name="Hutchinson M.I."/>
            <person name="Powell A.J."/>
            <person name="Barry K."/>
            <person name="Miller A.N."/>
            <person name="Grigoriev I.V."/>
            <person name="Debuchy R."/>
            <person name="Gladieux P."/>
            <person name="Thoren M.H."/>
            <person name="Johannesson H."/>
        </authorList>
    </citation>
    <scope>NUCLEOTIDE SEQUENCE</scope>
    <source>
        <strain evidence="2">SMH3187-1</strain>
    </source>
</reference>
<feature type="region of interest" description="Disordered" evidence="1">
    <location>
        <begin position="446"/>
        <end position="465"/>
    </location>
</feature>
<feature type="compositionally biased region" description="Polar residues" evidence="1">
    <location>
        <begin position="382"/>
        <end position="406"/>
    </location>
</feature>
<gene>
    <name evidence="2" type="ORF">B0T18DRAFT_390586</name>
</gene>
<feature type="region of interest" description="Disordered" evidence="1">
    <location>
        <begin position="163"/>
        <end position="197"/>
    </location>
</feature>
<dbReference type="EMBL" id="JAUKUD010000004">
    <property type="protein sequence ID" value="KAK0746082.1"/>
    <property type="molecule type" value="Genomic_DNA"/>
</dbReference>
<accession>A0AA40EV37</accession>
<organism evidence="2 3">
    <name type="scientific">Schizothecium vesticola</name>
    <dbReference type="NCBI Taxonomy" id="314040"/>
    <lineage>
        <taxon>Eukaryota</taxon>
        <taxon>Fungi</taxon>
        <taxon>Dikarya</taxon>
        <taxon>Ascomycota</taxon>
        <taxon>Pezizomycotina</taxon>
        <taxon>Sordariomycetes</taxon>
        <taxon>Sordariomycetidae</taxon>
        <taxon>Sordariales</taxon>
        <taxon>Schizotheciaceae</taxon>
        <taxon>Schizothecium</taxon>
    </lineage>
</organism>
<keyword evidence="3" id="KW-1185">Reference proteome</keyword>
<feature type="compositionally biased region" description="Basic and acidic residues" evidence="1">
    <location>
        <begin position="287"/>
        <end position="300"/>
    </location>
</feature>
<feature type="region of interest" description="Disordered" evidence="1">
    <location>
        <begin position="370"/>
        <end position="440"/>
    </location>
</feature>
<protein>
    <submittedName>
        <fullName evidence="2">Uncharacterized protein</fullName>
    </submittedName>
</protein>
<sequence>MVGTVIVASWLSSVPPLESFVPRANSSSEPISYLPHRDGNVFGAPTVIATRPASQPTPPLIDPAPGLALPRRMLPTMAAVAPMELLKSDPSAIPLKCTLCPKRPNFSDVSHLLTHISSKSHLSHRFKTELKALSEPECQERLRIYEEWYDRHGIRALLAERMSTKDQKPPAKRGRPAHPPVAQHNGSVAHRRSNPNSVKVEAVDSNSGTPVYSHNWPANSHIVLPFRGAHRTAIPDFFDRTDRQSPAIKRSLSDEYSVPSTPDAMSAYGSHRWPSESSGELGPMENYHPDDHPDHYHALHVELPPEDERNKLKGVRYPGMGLFDSASEQDRKKRNQKKDASVLVRMEETSAGIEPLESIWEADELQESAEQRVKRARRNPAKTPTSSTVQTRSSARIAQYSNTSGKHQNRSRGSEADHSSHGSGHGHFHSQPLDGYDVFQSRRGAGHGVETLGHGASPRLGGRHALSGLSSNVAIGESQKPAKSHQRFPARVGEGSVGFPPHPAVASNTYFHQQQGSLNNNFNPLYVEAANRNGMFHHPYSYGQRYGPGPMAPNSFEGYLPHYSPSNESTGPFQHAFPPPSRSGNDNFDMGN</sequence>
<dbReference type="Proteomes" id="UP001172155">
    <property type="component" value="Unassembled WGS sequence"/>
</dbReference>
<feature type="region of interest" description="Disordered" evidence="1">
    <location>
        <begin position="251"/>
        <end position="343"/>
    </location>
</feature>